<protein>
    <submittedName>
        <fullName evidence="2">Peptidase</fullName>
    </submittedName>
</protein>
<sequence length="256" mass="29393">MKSSSYFRIKESGCEIFSFNNVCILKQSDTGKVYQTTNKELVALAQTKGTPENEAISDRSWWAYVIVLSVSVFSACLLTMYIAFTYKIYITWNILWKVGAYSLSQMFLHEGAHYLALRLFGRKPDCAGIKINYYIFPAFYIRMNDVNLLHKRQKFTVHSSGVLANCITNNIVLAYAMHQQSWNLIVVACWFGIGILWNAIPLLDSDGYKALLAILSEQQTKDKRNNCQIIKTINTINIIVVIIYILYYLILLARMM</sequence>
<dbReference type="OrthoDB" id="4640801at2"/>
<dbReference type="EMBL" id="QXGI01000002">
    <property type="protein sequence ID" value="RSX49208.1"/>
    <property type="molecule type" value="Genomic_DNA"/>
</dbReference>
<evidence type="ECO:0000256" key="1">
    <source>
        <dbReference type="SAM" id="Phobius"/>
    </source>
</evidence>
<dbReference type="Proteomes" id="UP000288052">
    <property type="component" value="Unassembled WGS sequence"/>
</dbReference>
<organism evidence="2 3">
    <name type="scientific">Bifidobacterium castoris</name>
    <dbReference type="NCBI Taxonomy" id="2306972"/>
    <lineage>
        <taxon>Bacteria</taxon>
        <taxon>Bacillati</taxon>
        <taxon>Actinomycetota</taxon>
        <taxon>Actinomycetes</taxon>
        <taxon>Bifidobacteriales</taxon>
        <taxon>Bifidobacteriaceae</taxon>
        <taxon>Bifidobacterium</taxon>
    </lineage>
</organism>
<accession>A0A430F8Q4</accession>
<keyword evidence="1" id="KW-0472">Membrane</keyword>
<feature type="transmembrane region" description="Helical" evidence="1">
    <location>
        <begin position="233"/>
        <end position="253"/>
    </location>
</feature>
<dbReference type="RefSeq" id="WP_126031674.1">
    <property type="nucleotide sequence ID" value="NZ_QXGI01000002.1"/>
</dbReference>
<evidence type="ECO:0000313" key="2">
    <source>
        <dbReference type="EMBL" id="RSX49208.1"/>
    </source>
</evidence>
<comment type="caution">
    <text evidence="2">The sequence shown here is derived from an EMBL/GenBank/DDBJ whole genome shotgun (WGS) entry which is preliminary data.</text>
</comment>
<reference evidence="2 3" key="1">
    <citation type="submission" date="2018-09" db="EMBL/GenBank/DDBJ databases">
        <title>Characterization of the phylogenetic diversity of five novel species belonging to the genus Bifidobacterium.</title>
        <authorList>
            <person name="Lugli G.A."/>
            <person name="Duranti S."/>
            <person name="Milani C."/>
        </authorList>
    </citation>
    <scope>NUCLEOTIDE SEQUENCE [LARGE SCALE GENOMIC DNA]</scope>
    <source>
        <strain evidence="2 3">2020B</strain>
    </source>
</reference>
<keyword evidence="1" id="KW-1133">Transmembrane helix</keyword>
<keyword evidence="3" id="KW-1185">Reference proteome</keyword>
<proteinExistence type="predicted"/>
<evidence type="ECO:0000313" key="3">
    <source>
        <dbReference type="Proteomes" id="UP000288052"/>
    </source>
</evidence>
<name>A0A430F8Q4_9BIFI</name>
<dbReference type="AlphaFoldDB" id="A0A430F8Q4"/>
<feature type="transmembrane region" description="Helical" evidence="1">
    <location>
        <begin position="182"/>
        <end position="200"/>
    </location>
</feature>
<feature type="transmembrane region" description="Helical" evidence="1">
    <location>
        <begin position="61"/>
        <end position="84"/>
    </location>
</feature>
<keyword evidence="1" id="KW-0812">Transmembrane</keyword>
<gene>
    <name evidence="2" type="ORF">D2E22_0628</name>
</gene>